<reference evidence="6" key="1">
    <citation type="submission" date="2017-02" db="UniProtKB">
        <authorList>
            <consortium name="WormBaseParasite"/>
        </authorList>
    </citation>
    <scope>IDENTIFICATION</scope>
</reference>
<keyword evidence="1" id="KW-0732">Signal</keyword>
<evidence type="ECO:0000313" key="5">
    <source>
        <dbReference type="Proteomes" id="UP000050640"/>
    </source>
</evidence>
<dbReference type="Proteomes" id="UP000050640">
    <property type="component" value="Unplaced"/>
</dbReference>
<evidence type="ECO:0000256" key="2">
    <source>
        <dbReference type="ARBA" id="ARBA00022737"/>
    </source>
</evidence>
<sequence>MSYSLLNFSRHIKEHLKKQVDVRKMTLNKNLEIFHYFRMHDLNKDGKIDGLEIIKGVTHLHDDEQKIVSEAHLEAIVSSTLRKLDTDDDGYITYAEFKKVGRN</sequence>
<dbReference type="WBParaSite" id="EEL_0000292701-mRNA-1">
    <property type="protein sequence ID" value="EEL_0000292701-mRNA-1"/>
    <property type="gene ID" value="EEL_0000292701"/>
</dbReference>
<proteinExistence type="predicted"/>
<keyword evidence="5" id="KW-1185">Reference proteome</keyword>
<feature type="domain" description="EF-hand" evidence="4">
    <location>
        <begin position="28"/>
        <end position="63"/>
    </location>
</feature>
<accession>A0A0R3RN67</accession>
<dbReference type="PANTHER" id="PTHR23104">
    <property type="entry name" value="MULTIPLE COAGULATION FACTOR DEFICIENCY PROTEIN 2 NEURAL STEM CELL DERIVED NEURONAL SURVIVAL PROTEIN"/>
    <property type="match status" value="1"/>
</dbReference>
<dbReference type="PROSITE" id="PS00018">
    <property type="entry name" value="EF_HAND_1"/>
    <property type="match status" value="2"/>
</dbReference>
<dbReference type="STRING" id="1147741.A0A0R3RN67"/>
<dbReference type="Gene3D" id="1.10.238.10">
    <property type="entry name" value="EF-hand"/>
    <property type="match status" value="1"/>
</dbReference>
<dbReference type="Pfam" id="PF13499">
    <property type="entry name" value="EF-hand_7"/>
    <property type="match status" value="1"/>
</dbReference>
<dbReference type="SUPFAM" id="SSF47473">
    <property type="entry name" value="EF-hand"/>
    <property type="match status" value="1"/>
</dbReference>
<dbReference type="InterPro" id="IPR011992">
    <property type="entry name" value="EF-hand-dom_pair"/>
</dbReference>
<evidence type="ECO:0000256" key="3">
    <source>
        <dbReference type="ARBA" id="ARBA00022837"/>
    </source>
</evidence>
<dbReference type="InterPro" id="IPR052110">
    <property type="entry name" value="MCFD2-like"/>
</dbReference>
<evidence type="ECO:0000313" key="6">
    <source>
        <dbReference type="WBParaSite" id="EEL_0000292701-mRNA-1"/>
    </source>
</evidence>
<dbReference type="GO" id="GO:0005509">
    <property type="term" value="F:calcium ion binding"/>
    <property type="evidence" value="ECO:0007669"/>
    <property type="project" value="InterPro"/>
</dbReference>
<organism evidence="5 6">
    <name type="scientific">Elaeophora elaphi</name>
    <dbReference type="NCBI Taxonomy" id="1147741"/>
    <lineage>
        <taxon>Eukaryota</taxon>
        <taxon>Metazoa</taxon>
        <taxon>Ecdysozoa</taxon>
        <taxon>Nematoda</taxon>
        <taxon>Chromadorea</taxon>
        <taxon>Rhabditida</taxon>
        <taxon>Spirurina</taxon>
        <taxon>Spiruromorpha</taxon>
        <taxon>Filarioidea</taxon>
        <taxon>Onchocercidae</taxon>
        <taxon>Elaeophora</taxon>
    </lineage>
</organism>
<dbReference type="PROSITE" id="PS50222">
    <property type="entry name" value="EF_HAND_2"/>
    <property type="match status" value="2"/>
</dbReference>
<feature type="domain" description="EF-hand" evidence="4">
    <location>
        <begin position="72"/>
        <end position="103"/>
    </location>
</feature>
<dbReference type="InterPro" id="IPR002048">
    <property type="entry name" value="EF_hand_dom"/>
</dbReference>
<name>A0A0R3RN67_9BILA</name>
<dbReference type="AlphaFoldDB" id="A0A0R3RN67"/>
<evidence type="ECO:0000256" key="1">
    <source>
        <dbReference type="ARBA" id="ARBA00022729"/>
    </source>
</evidence>
<keyword evidence="2" id="KW-0677">Repeat</keyword>
<evidence type="ECO:0000259" key="4">
    <source>
        <dbReference type="PROSITE" id="PS50222"/>
    </source>
</evidence>
<dbReference type="PANTHER" id="PTHR23104:SF1">
    <property type="entry name" value="EF-HAND DOMAIN-CONTAINING PROTEIN"/>
    <property type="match status" value="1"/>
</dbReference>
<protein>
    <submittedName>
        <fullName evidence="6">EF-hand domain-containing protein</fullName>
    </submittedName>
</protein>
<keyword evidence="3" id="KW-0106">Calcium</keyword>
<dbReference type="InterPro" id="IPR018247">
    <property type="entry name" value="EF_Hand_1_Ca_BS"/>
</dbReference>